<dbReference type="InterPro" id="IPR050482">
    <property type="entry name" value="Sensor_HK_TwoCompSys"/>
</dbReference>
<dbReference type="PANTHER" id="PTHR24421">
    <property type="entry name" value="NITRATE/NITRITE SENSOR PROTEIN NARX-RELATED"/>
    <property type="match status" value="1"/>
</dbReference>
<dbReference type="Gene3D" id="3.30.565.10">
    <property type="entry name" value="Histidine kinase-like ATPase, C-terminal domain"/>
    <property type="match status" value="1"/>
</dbReference>
<dbReference type="GO" id="GO:0005524">
    <property type="term" value="F:ATP binding"/>
    <property type="evidence" value="ECO:0007669"/>
    <property type="project" value="UniProtKB-KW"/>
</dbReference>
<keyword evidence="11 22" id="KW-0418">Kinase</keyword>
<comment type="catalytic activity">
    <reaction evidence="1">
        <text>ATP + protein L-histidine = ADP + protein N-phospho-L-histidine.</text>
        <dbReference type="EC" id="2.7.13.3"/>
    </reaction>
</comment>
<evidence type="ECO:0000256" key="6">
    <source>
        <dbReference type="ARBA" id="ARBA00022485"/>
    </source>
</evidence>
<keyword evidence="15" id="KW-0411">Iron-sulfur</keyword>
<dbReference type="GO" id="GO:0051539">
    <property type="term" value="F:4 iron, 4 sulfur cluster binding"/>
    <property type="evidence" value="ECO:0007669"/>
    <property type="project" value="UniProtKB-KW"/>
</dbReference>
<dbReference type="InterPro" id="IPR003594">
    <property type="entry name" value="HATPase_dom"/>
</dbReference>
<keyword evidence="18" id="KW-0175">Coiled coil</keyword>
<evidence type="ECO:0000256" key="16">
    <source>
        <dbReference type="ARBA" id="ARBA00024827"/>
    </source>
</evidence>
<dbReference type="InterPro" id="IPR036890">
    <property type="entry name" value="HATPase_C_sf"/>
</dbReference>
<comment type="subcellular location">
    <subcellularLocation>
        <location evidence="3">Cytoplasm</location>
    </subcellularLocation>
</comment>
<dbReference type="Proteomes" id="UP000219182">
    <property type="component" value="Unassembled WGS sequence"/>
</dbReference>
<evidence type="ECO:0000256" key="5">
    <source>
        <dbReference type="ARBA" id="ARBA00017322"/>
    </source>
</evidence>
<evidence type="ECO:0000256" key="19">
    <source>
        <dbReference type="SAM" id="MobiDB-lite"/>
    </source>
</evidence>
<feature type="compositionally biased region" description="Polar residues" evidence="19">
    <location>
        <begin position="426"/>
        <end position="445"/>
    </location>
</feature>
<dbReference type="GO" id="GO:0046983">
    <property type="term" value="F:protein dimerization activity"/>
    <property type="evidence" value="ECO:0007669"/>
    <property type="project" value="InterPro"/>
</dbReference>
<evidence type="ECO:0000256" key="11">
    <source>
        <dbReference type="ARBA" id="ARBA00022777"/>
    </source>
</evidence>
<keyword evidence="23" id="KW-1185">Reference proteome</keyword>
<evidence type="ECO:0000256" key="1">
    <source>
        <dbReference type="ARBA" id="ARBA00000085"/>
    </source>
</evidence>
<name>A0A2A6FCT2_9HYPH</name>
<comment type="caution">
    <text evidence="22">The sequence shown here is derived from an EMBL/GenBank/DDBJ whole genome shotgun (WGS) entry which is preliminary data.</text>
</comment>
<dbReference type="Gene3D" id="1.20.5.1930">
    <property type="match status" value="1"/>
</dbReference>
<dbReference type="GO" id="GO:0005737">
    <property type="term" value="C:cytoplasm"/>
    <property type="evidence" value="ECO:0007669"/>
    <property type="project" value="UniProtKB-SubCell"/>
</dbReference>
<dbReference type="SUPFAM" id="SSF55874">
    <property type="entry name" value="ATPase domain of HSP90 chaperone/DNA topoisomerase II/histidine kinase"/>
    <property type="match status" value="1"/>
</dbReference>
<dbReference type="GO" id="GO:0000155">
    <property type="term" value="F:phosphorelay sensor kinase activity"/>
    <property type="evidence" value="ECO:0007669"/>
    <property type="project" value="InterPro"/>
</dbReference>
<keyword evidence="9" id="KW-0808">Transferase</keyword>
<protein>
    <recommendedName>
        <fullName evidence="5">Oxygen sensor histidine kinase NreB</fullName>
        <ecNumber evidence="4">2.7.13.3</ecNumber>
    </recommendedName>
    <alternativeName>
        <fullName evidence="17">Nitrogen regulation protein B</fullName>
    </alternativeName>
</protein>
<evidence type="ECO:0000256" key="4">
    <source>
        <dbReference type="ARBA" id="ARBA00012438"/>
    </source>
</evidence>
<evidence type="ECO:0000256" key="13">
    <source>
        <dbReference type="ARBA" id="ARBA00023004"/>
    </source>
</evidence>
<dbReference type="PRINTS" id="PR00344">
    <property type="entry name" value="BCTRLSENSOR"/>
</dbReference>
<evidence type="ECO:0000256" key="8">
    <source>
        <dbReference type="ARBA" id="ARBA00022553"/>
    </source>
</evidence>
<evidence type="ECO:0000313" key="23">
    <source>
        <dbReference type="Proteomes" id="UP000219182"/>
    </source>
</evidence>
<keyword evidence="7" id="KW-0963">Cytoplasm</keyword>
<evidence type="ECO:0000313" key="22">
    <source>
        <dbReference type="EMBL" id="PDQ19562.1"/>
    </source>
</evidence>
<proteinExistence type="predicted"/>
<dbReference type="InterPro" id="IPR011712">
    <property type="entry name" value="Sig_transdc_His_kin_sub3_dim/P"/>
</dbReference>
<keyword evidence="8" id="KW-0597">Phosphoprotein</keyword>
<feature type="transmembrane region" description="Helical" evidence="20">
    <location>
        <begin position="177"/>
        <end position="199"/>
    </location>
</feature>
<evidence type="ECO:0000256" key="15">
    <source>
        <dbReference type="ARBA" id="ARBA00023014"/>
    </source>
</evidence>
<dbReference type="EC" id="2.7.13.3" evidence="4"/>
<keyword evidence="13" id="KW-0408">Iron</keyword>
<dbReference type="CDD" id="cd16917">
    <property type="entry name" value="HATPase_UhpB-NarQ-NarX-like"/>
    <property type="match status" value="1"/>
</dbReference>
<keyword evidence="10" id="KW-0547">Nucleotide-binding</keyword>
<evidence type="ECO:0000256" key="14">
    <source>
        <dbReference type="ARBA" id="ARBA00023012"/>
    </source>
</evidence>
<keyword evidence="14" id="KW-0902">Two-component regulatory system</keyword>
<dbReference type="PANTHER" id="PTHR24421:SF10">
    <property type="entry name" value="NITRATE_NITRITE SENSOR PROTEIN NARQ"/>
    <property type="match status" value="1"/>
</dbReference>
<evidence type="ECO:0000256" key="12">
    <source>
        <dbReference type="ARBA" id="ARBA00022840"/>
    </source>
</evidence>
<evidence type="ECO:0000256" key="2">
    <source>
        <dbReference type="ARBA" id="ARBA00001966"/>
    </source>
</evidence>
<comment type="function">
    <text evidence="16">Member of the two-component regulatory system NreB/NreC involved in the control of dissimilatory nitrate/nitrite reduction in response to oxygen. NreB functions as a direct oxygen sensor histidine kinase which is autophosphorylated, in the absence of oxygen, probably at the conserved histidine residue, and transfers its phosphate group probably to a conserved aspartate residue of NreC. NreB/NreC activates the expression of the nitrate (narGHJI) and nitrite (nir) reductase operons, as well as the putative nitrate transporter gene narT.</text>
</comment>
<keyword evidence="15" id="KW-0479">Metal-binding</keyword>
<accession>A0A2A6FCT2</accession>
<evidence type="ECO:0000256" key="17">
    <source>
        <dbReference type="ARBA" id="ARBA00030800"/>
    </source>
</evidence>
<dbReference type="GO" id="GO:0016020">
    <property type="term" value="C:membrane"/>
    <property type="evidence" value="ECO:0007669"/>
    <property type="project" value="InterPro"/>
</dbReference>
<keyword evidence="20" id="KW-0472">Membrane</keyword>
<keyword evidence="20" id="KW-1133">Transmembrane helix</keyword>
<feature type="coiled-coil region" evidence="18">
    <location>
        <begin position="212"/>
        <end position="239"/>
    </location>
</feature>
<evidence type="ECO:0000256" key="20">
    <source>
        <dbReference type="SAM" id="Phobius"/>
    </source>
</evidence>
<sequence length="445" mass="48436">MQFLIAGGIALLAAMLMVGLWVTSQIREAVIRNSAGTTALYVDSVIAPLLPDMRKNEALSDSVKRALDETLDQGALGKKLVSFNLWDRGGKILYSKDPRLIGQVFEPSANLLRAFGGDVFAEFDRLDDNERQQKGTTSRLLEIYNPVREPWSGDVVAVSEFYEVADDFQKTLNAALWSSWLVVGGATAAALAMLSGIVLRGSRTIHRQRLALEAKIAELQELLSQNSKLRHRVQRASRRATAINERYLRRIGADLHDGPAQLVALAALRVDSLHLVDPAAPSKDRKAEIADIHHTLDEAMREIRAICNGLVLPQIETAAVGDILRLAVTEHQRRTASSVSLTLPARLPELGTSEKISIYRLAQEGLNNAWRHANGKDQAVNASMTGGKLQIEVSDGGPGFDPASSEGLGLAGLRERIESIGGRFEASSSSKGTRLTVTLSIEEQQ</sequence>
<feature type="domain" description="Histidine kinase/HSP90-like ATPase" evidence="21">
    <location>
        <begin position="353"/>
        <end position="443"/>
    </location>
</feature>
<evidence type="ECO:0000256" key="7">
    <source>
        <dbReference type="ARBA" id="ARBA00022490"/>
    </source>
</evidence>
<keyword evidence="12" id="KW-0067">ATP-binding</keyword>
<dbReference type="SMART" id="SM00387">
    <property type="entry name" value="HATPase_c"/>
    <property type="match status" value="1"/>
</dbReference>
<reference evidence="22 23" key="1">
    <citation type="submission" date="2017-09" db="EMBL/GenBank/DDBJ databases">
        <title>Mesorhizobum sanjuanii sp. nov. isolated from nodules of Lotus tenuis in saline-alkaline lowlands of Flooding Pampa.</title>
        <authorList>
            <person name="Sannazzaro A.I."/>
            <person name="Torres Tejerizo G.A."/>
            <person name="Fontana F."/>
            <person name="Cumpa Velazquez L.M."/>
            <person name="Hansen L."/>
            <person name="Pistorio M."/>
            <person name="Estrella M.J."/>
        </authorList>
    </citation>
    <scope>NUCLEOTIDE SEQUENCE [LARGE SCALE GENOMIC DNA]</scope>
    <source>
        <strain evidence="22 23">BSA136</strain>
    </source>
</reference>
<dbReference type="Pfam" id="PF02518">
    <property type="entry name" value="HATPase_c"/>
    <property type="match status" value="1"/>
</dbReference>
<feature type="region of interest" description="Disordered" evidence="19">
    <location>
        <begin position="424"/>
        <end position="445"/>
    </location>
</feature>
<dbReference type="InterPro" id="IPR004358">
    <property type="entry name" value="Sig_transdc_His_kin-like_C"/>
</dbReference>
<evidence type="ECO:0000256" key="3">
    <source>
        <dbReference type="ARBA" id="ARBA00004496"/>
    </source>
</evidence>
<evidence type="ECO:0000256" key="9">
    <source>
        <dbReference type="ARBA" id="ARBA00022679"/>
    </source>
</evidence>
<gene>
    <name evidence="22" type="ORF">CN311_18995</name>
</gene>
<evidence type="ECO:0000259" key="21">
    <source>
        <dbReference type="SMART" id="SM00387"/>
    </source>
</evidence>
<dbReference type="EMBL" id="NWQG01000120">
    <property type="protein sequence ID" value="PDQ19562.1"/>
    <property type="molecule type" value="Genomic_DNA"/>
</dbReference>
<dbReference type="AlphaFoldDB" id="A0A2A6FCT2"/>
<evidence type="ECO:0000256" key="18">
    <source>
        <dbReference type="SAM" id="Coils"/>
    </source>
</evidence>
<dbReference type="Pfam" id="PF07730">
    <property type="entry name" value="HisKA_3"/>
    <property type="match status" value="1"/>
</dbReference>
<organism evidence="22 23">
    <name type="scientific">Mesorhizobium sanjuanii</name>
    <dbReference type="NCBI Taxonomy" id="2037900"/>
    <lineage>
        <taxon>Bacteria</taxon>
        <taxon>Pseudomonadati</taxon>
        <taxon>Pseudomonadota</taxon>
        <taxon>Alphaproteobacteria</taxon>
        <taxon>Hyphomicrobiales</taxon>
        <taxon>Phyllobacteriaceae</taxon>
        <taxon>Mesorhizobium</taxon>
    </lineage>
</organism>
<keyword evidence="6" id="KW-0004">4Fe-4S</keyword>
<evidence type="ECO:0000256" key="10">
    <source>
        <dbReference type="ARBA" id="ARBA00022741"/>
    </source>
</evidence>
<comment type="cofactor">
    <cofactor evidence="2">
        <name>[4Fe-4S] cluster</name>
        <dbReference type="ChEBI" id="CHEBI:49883"/>
    </cofactor>
</comment>
<keyword evidence="20" id="KW-0812">Transmembrane</keyword>